<dbReference type="Pfam" id="PF12697">
    <property type="entry name" value="Abhydrolase_6"/>
    <property type="match status" value="1"/>
</dbReference>
<gene>
    <name evidence="2" type="ORF">GCM10009727_00880</name>
</gene>
<evidence type="ECO:0000313" key="3">
    <source>
        <dbReference type="Proteomes" id="UP001501020"/>
    </source>
</evidence>
<comment type="caution">
    <text evidence="2">The sequence shown here is derived from an EMBL/GenBank/DDBJ whole genome shotgun (WGS) entry which is preliminary data.</text>
</comment>
<dbReference type="PANTHER" id="PTHR37017">
    <property type="entry name" value="AB HYDROLASE-1 DOMAIN-CONTAINING PROTEIN-RELATED"/>
    <property type="match status" value="1"/>
</dbReference>
<dbReference type="InterPro" id="IPR000073">
    <property type="entry name" value="AB_hydrolase_1"/>
</dbReference>
<dbReference type="RefSeq" id="WP_344260048.1">
    <property type="nucleotide sequence ID" value="NZ_BAAAMR010000001.1"/>
</dbReference>
<dbReference type="PANTHER" id="PTHR37017:SF11">
    <property type="entry name" value="ESTERASE_LIPASE_THIOESTERASE DOMAIN-CONTAINING PROTEIN"/>
    <property type="match status" value="1"/>
</dbReference>
<sequence length="240" mass="25312">MTSEKPAIVLVHGAFAESASWNRVIRRLDGHGLRAVAVANPLRNLAGDAAYVRDVVAGIGRPVVLVGHSYGGMVITQAAAGDPAVRSLVYVGAFAPDSGESALQLSGKFEGSTLGGALVAYPVASGGNEFRIDEEKYHHQFCADLDAEEAALMAATQRPVTERALADGLDASEPAWRTKPSWFVFGEQDRNIPPEAIRFMSERASARGSREVAGASHAIAASQPDAVVACILEAVDHHQD</sequence>
<proteinExistence type="predicted"/>
<protein>
    <submittedName>
        <fullName evidence="2">Alpha/beta hydrolase</fullName>
    </submittedName>
</protein>
<name>A0ABN2XW19_9ACTN</name>
<accession>A0ABN2XW19</accession>
<dbReference type="InterPro" id="IPR029058">
    <property type="entry name" value="AB_hydrolase_fold"/>
</dbReference>
<evidence type="ECO:0000313" key="2">
    <source>
        <dbReference type="EMBL" id="GAA2118115.1"/>
    </source>
</evidence>
<dbReference type="Proteomes" id="UP001501020">
    <property type="component" value="Unassembled WGS sequence"/>
</dbReference>
<feature type="domain" description="AB hydrolase-1" evidence="1">
    <location>
        <begin position="8"/>
        <end position="229"/>
    </location>
</feature>
<dbReference type="GO" id="GO:0016787">
    <property type="term" value="F:hydrolase activity"/>
    <property type="evidence" value="ECO:0007669"/>
    <property type="project" value="UniProtKB-KW"/>
</dbReference>
<keyword evidence="3" id="KW-1185">Reference proteome</keyword>
<evidence type="ECO:0000259" key="1">
    <source>
        <dbReference type="Pfam" id="PF12697"/>
    </source>
</evidence>
<dbReference type="Gene3D" id="3.40.50.1820">
    <property type="entry name" value="alpha/beta hydrolase"/>
    <property type="match status" value="1"/>
</dbReference>
<dbReference type="EMBL" id="BAAAMR010000001">
    <property type="protein sequence ID" value="GAA2118115.1"/>
    <property type="molecule type" value="Genomic_DNA"/>
</dbReference>
<keyword evidence="2" id="KW-0378">Hydrolase</keyword>
<dbReference type="SUPFAM" id="SSF53474">
    <property type="entry name" value="alpha/beta-Hydrolases"/>
    <property type="match status" value="1"/>
</dbReference>
<reference evidence="2 3" key="1">
    <citation type="journal article" date="2019" name="Int. J. Syst. Evol. Microbiol.">
        <title>The Global Catalogue of Microorganisms (GCM) 10K type strain sequencing project: providing services to taxonomists for standard genome sequencing and annotation.</title>
        <authorList>
            <consortium name="The Broad Institute Genomics Platform"/>
            <consortium name="The Broad Institute Genome Sequencing Center for Infectious Disease"/>
            <person name="Wu L."/>
            <person name="Ma J."/>
        </authorList>
    </citation>
    <scope>NUCLEOTIDE SEQUENCE [LARGE SCALE GENOMIC DNA]</scope>
    <source>
        <strain evidence="2 3">JCM 13850</strain>
    </source>
</reference>
<dbReference type="InterPro" id="IPR052897">
    <property type="entry name" value="Sec-Metab_Biosynth_Hydrolase"/>
</dbReference>
<organism evidence="2 3">
    <name type="scientific">Actinomadura napierensis</name>
    <dbReference type="NCBI Taxonomy" id="267854"/>
    <lineage>
        <taxon>Bacteria</taxon>
        <taxon>Bacillati</taxon>
        <taxon>Actinomycetota</taxon>
        <taxon>Actinomycetes</taxon>
        <taxon>Streptosporangiales</taxon>
        <taxon>Thermomonosporaceae</taxon>
        <taxon>Actinomadura</taxon>
    </lineage>
</organism>